<evidence type="ECO:0000313" key="1">
    <source>
        <dbReference type="EMBL" id="GME41671.1"/>
    </source>
</evidence>
<proteinExistence type="predicted"/>
<reference evidence="1" key="1">
    <citation type="submission" date="2024-09" db="EMBL/GenBank/DDBJ databases">
        <title>Draft Genome Sequences of Neofusicoccum parvum.</title>
        <authorList>
            <person name="Ashida A."/>
            <person name="Camagna M."/>
            <person name="Tanaka A."/>
            <person name="Takemoto D."/>
        </authorList>
    </citation>
    <scope>NUCLEOTIDE SEQUENCE</scope>
    <source>
        <strain evidence="1">PPO83</strain>
    </source>
</reference>
<sequence>MKEAIDFAILRSNTSFSSNASTNRFEIARNGRRVAVIKLARPAFRLGETISTIIDFENADISVYGIAVTLESSEKVDPAIALRSGASIYRVTRKVHASFAENTLFARRVSFAPTVPPNATPEFITSGINLEWKLRVEFVTPRLGYSSSVASPTTPTTEKEAPWGGMQGLLEELASDDRGTVLAAVERLNCESFEVAVPIRVYGAATGSDSLTVAGEQEDGYVI</sequence>
<dbReference type="Proteomes" id="UP001165186">
    <property type="component" value="Unassembled WGS sequence"/>
</dbReference>
<accession>A0ACB5SIX2</accession>
<protein>
    <submittedName>
        <fullName evidence="1">Rgp1</fullName>
    </submittedName>
</protein>
<keyword evidence="2" id="KW-1185">Reference proteome</keyword>
<dbReference type="EMBL" id="BSXG01000099">
    <property type="protein sequence ID" value="GME41671.1"/>
    <property type="molecule type" value="Genomic_DNA"/>
</dbReference>
<name>A0ACB5SIX2_9PEZI</name>
<evidence type="ECO:0000313" key="2">
    <source>
        <dbReference type="Proteomes" id="UP001165186"/>
    </source>
</evidence>
<organism evidence="1 2">
    <name type="scientific">Neofusicoccum parvum</name>
    <dbReference type="NCBI Taxonomy" id="310453"/>
    <lineage>
        <taxon>Eukaryota</taxon>
        <taxon>Fungi</taxon>
        <taxon>Dikarya</taxon>
        <taxon>Ascomycota</taxon>
        <taxon>Pezizomycotina</taxon>
        <taxon>Dothideomycetes</taxon>
        <taxon>Dothideomycetes incertae sedis</taxon>
        <taxon>Botryosphaeriales</taxon>
        <taxon>Botryosphaeriaceae</taxon>
        <taxon>Neofusicoccum</taxon>
    </lineage>
</organism>
<comment type="caution">
    <text evidence="1">The sequence shown here is derived from an EMBL/GenBank/DDBJ whole genome shotgun (WGS) entry which is preliminary data.</text>
</comment>
<gene>
    <name evidence="1" type="primary">g10678</name>
    <name evidence="1" type="ORF">NpPPO83_00010678</name>
</gene>